<reference evidence="5" key="1">
    <citation type="submission" date="2015-03" db="EMBL/GenBank/DDBJ databases">
        <authorList>
            <person name="Nijsse Bart"/>
        </authorList>
    </citation>
    <scope>NUCLEOTIDE SEQUENCE [LARGE SCALE GENOMIC DNA]</scope>
</reference>
<dbReference type="GO" id="GO:1990281">
    <property type="term" value="C:efflux pump complex"/>
    <property type="evidence" value="ECO:0007669"/>
    <property type="project" value="TreeGrafter"/>
</dbReference>
<comment type="similarity">
    <text evidence="1">Belongs to the membrane fusion protein (MFP) (TC 8.A.1) family.</text>
</comment>
<organism evidence="4 5">
    <name type="scientific">Sporomusa ovata</name>
    <dbReference type="NCBI Taxonomy" id="2378"/>
    <lineage>
        <taxon>Bacteria</taxon>
        <taxon>Bacillati</taxon>
        <taxon>Bacillota</taxon>
        <taxon>Negativicutes</taxon>
        <taxon>Selenomonadales</taxon>
        <taxon>Sporomusaceae</taxon>
        <taxon>Sporomusa</taxon>
    </lineage>
</organism>
<dbReference type="InterPro" id="IPR058637">
    <property type="entry name" value="YknX-like_C"/>
</dbReference>
<dbReference type="AlphaFoldDB" id="A0A0U1L2A4"/>
<evidence type="ECO:0000259" key="2">
    <source>
        <dbReference type="Pfam" id="PF25954"/>
    </source>
</evidence>
<name>A0A0U1L2A4_9FIRM</name>
<dbReference type="Gene3D" id="1.10.287.470">
    <property type="entry name" value="Helix hairpin bin"/>
    <property type="match status" value="1"/>
</dbReference>
<dbReference type="InterPro" id="IPR006143">
    <property type="entry name" value="RND_pump_MFP"/>
</dbReference>
<sequence length="366" mass="40141">MAKSEKPRRYVVGVYICLILLIGANLSGCSKPQPVTEEISAVRTQIVEENFYSINSNYSGEVRGRYESQLAFQVNGKIIKRNVDLGSVVKPGDVLMQIEPKDIQQTLNINSAQVNSAESQVALAGSNLARYKQLYEQNAISRAQYDQYQTAYDTAVADRNKALAQYAQSANQMDYSSLYADSPGVISGINAEINQVVSAGQSIITLVKDGALEVEISIPENRIEEVRNVQQVYVTFWALPNVMVDGKVREISPMADKISRTYKVRISLPDAPQSIKLGMTANVTITDPNNKKALYIPVTAIYQTQDQPYIWVVNNDIVNLSPITIGTIGDGKVQVVEGLQAGAVIVTSGVHKLREGQRVRIAGDVL</sequence>
<dbReference type="SUPFAM" id="SSF111369">
    <property type="entry name" value="HlyD-like secretion proteins"/>
    <property type="match status" value="1"/>
</dbReference>
<protein>
    <submittedName>
        <fullName evidence="4">Probable Co/Zn/Cd efflux system membrane fusion protein</fullName>
    </submittedName>
</protein>
<gene>
    <name evidence="4" type="ORF">SpAn4DRAFT_5130</name>
</gene>
<dbReference type="NCBIfam" id="TIGR01730">
    <property type="entry name" value="RND_mfp"/>
    <property type="match status" value="1"/>
</dbReference>
<evidence type="ECO:0000256" key="1">
    <source>
        <dbReference type="ARBA" id="ARBA00009477"/>
    </source>
</evidence>
<feature type="domain" description="CusB-like beta-barrel" evidence="2">
    <location>
        <begin position="214"/>
        <end position="287"/>
    </location>
</feature>
<dbReference type="Pfam" id="PF25954">
    <property type="entry name" value="Beta-barrel_RND_2"/>
    <property type="match status" value="1"/>
</dbReference>
<dbReference type="GO" id="GO:0015562">
    <property type="term" value="F:efflux transmembrane transporter activity"/>
    <property type="evidence" value="ECO:0007669"/>
    <property type="project" value="TreeGrafter"/>
</dbReference>
<dbReference type="PANTHER" id="PTHR30469:SF15">
    <property type="entry name" value="HLYD FAMILY OF SECRETION PROTEINS"/>
    <property type="match status" value="1"/>
</dbReference>
<proteinExistence type="inferred from homology"/>
<evidence type="ECO:0000313" key="4">
    <source>
        <dbReference type="EMBL" id="CQR73469.1"/>
    </source>
</evidence>
<dbReference type="Gene3D" id="2.40.420.20">
    <property type="match status" value="1"/>
</dbReference>
<feature type="domain" description="YknX-like C-terminal permuted SH3-like" evidence="3">
    <location>
        <begin position="294"/>
        <end position="360"/>
    </location>
</feature>
<dbReference type="Proteomes" id="UP000049855">
    <property type="component" value="Unassembled WGS sequence"/>
</dbReference>
<dbReference type="Gene3D" id="2.40.50.100">
    <property type="match status" value="1"/>
</dbReference>
<keyword evidence="5" id="KW-1185">Reference proteome</keyword>
<evidence type="ECO:0000259" key="3">
    <source>
        <dbReference type="Pfam" id="PF25989"/>
    </source>
</evidence>
<dbReference type="Gene3D" id="2.40.30.170">
    <property type="match status" value="1"/>
</dbReference>
<dbReference type="InterPro" id="IPR058792">
    <property type="entry name" value="Beta-barrel_RND_2"/>
</dbReference>
<dbReference type="Pfam" id="PF25989">
    <property type="entry name" value="YknX_C"/>
    <property type="match status" value="1"/>
</dbReference>
<dbReference type="RefSeq" id="WP_021171436.1">
    <property type="nucleotide sequence ID" value="NZ_CTRP01000013.1"/>
</dbReference>
<evidence type="ECO:0000313" key="5">
    <source>
        <dbReference type="Proteomes" id="UP000049855"/>
    </source>
</evidence>
<dbReference type="PANTHER" id="PTHR30469">
    <property type="entry name" value="MULTIDRUG RESISTANCE PROTEIN MDTA"/>
    <property type="match status" value="1"/>
</dbReference>
<accession>A0A0U1L2A4</accession>
<dbReference type="EMBL" id="CTRP01000013">
    <property type="protein sequence ID" value="CQR73469.1"/>
    <property type="molecule type" value="Genomic_DNA"/>
</dbReference>